<dbReference type="InterPro" id="IPR036458">
    <property type="entry name" value="Na:dicarbo_symporter_sf"/>
</dbReference>
<dbReference type="AlphaFoldDB" id="A0A7Z0BW66"/>
<dbReference type="GO" id="GO:0015293">
    <property type="term" value="F:symporter activity"/>
    <property type="evidence" value="ECO:0007669"/>
    <property type="project" value="UniProtKB-KW"/>
</dbReference>
<organism evidence="8 9">
    <name type="scientific">Novosphingobium marinum</name>
    <dbReference type="NCBI Taxonomy" id="1514948"/>
    <lineage>
        <taxon>Bacteria</taxon>
        <taxon>Pseudomonadati</taxon>
        <taxon>Pseudomonadota</taxon>
        <taxon>Alphaproteobacteria</taxon>
        <taxon>Sphingomonadales</taxon>
        <taxon>Sphingomonadaceae</taxon>
        <taxon>Novosphingobium</taxon>
    </lineage>
</organism>
<evidence type="ECO:0000256" key="7">
    <source>
        <dbReference type="SAM" id="Phobius"/>
    </source>
</evidence>
<dbReference type="RefSeq" id="WP_179407749.1">
    <property type="nucleotide sequence ID" value="NZ_BMGF01000003.1"/>
</dbReference>
<dbReference type="SUPFAM" id="SSF118215">
    <property type="entry name" value="Proton glutamate symport protein"/>
    <property type="match status" value="1"/>
</dbReference>
<feature type="transmembrane region" description="Helical" evidence="7">
    <location>
        <begin position="16"/>
        <end position="35"/>
    </location>
</feature>
<keyword evidence="6 7" id="KW-0472">Membrane</keyword>
<keyword evidence="3" id="KW-1003">Cell membrane</keyword>
<evidence type="ECO:0000256" key="1">
    <source>
        <dbReference type="ARBA" id="ARBA00004651"/>
    </source>
</evidence>
<comment type="caution">
    <text evidence="8">The sequence shown here is derived from an EMBL/GenBank/DDBJ whole genome shotgun (WGS) entry which is preliminary data.</text>
</comment>
<dbReference type="Pfam" id="PF00375">
    <property type="entry name" value="SDF"/>
    <property type="match status" value="1"/>
</dbReference>
<keyword evidence="4 7" id="KW-0812">Transmembrane</keyword>
<evidence type="ECO:0000313" key="8">
    <source>
        <dbReference type="EMBL" id="NYH95932.1"/>
    </source>
</evidence>
<dbReference type="Proteomes" id="UP000522081">
    <property type="component" value="Unassembled WGS sequence"/>
</dbReference>
<evidence type="ECO:0000256" key="3">
    <source>
        <dbReference type="ARBA" id="ARBA00022475"/>
    </source>
</evidence>
<feature type="transmembrane region" description="Helical" evidence="7">
    <location>
        <begin position="230"/>
        <end position="254"/>
    </location>
</feature>
<dbReference type="PRINTS" id="PR00173">
    <property type="entry name" value="EDTRNSPORT"/>
</dbReference>
<feature type="transmembrane region" description="Helical" evidence="7">
    <location>
        <begin position="92"/>
        <end position="114"/>
    </location>
</feature>
<dbReference type="PANTHER" id="PTHR42865:SF7">
    <property type="entry name" value="PROTON_GLUTAMATE-ASPARTATE SYMPORTER"/>
    <property type="match status" value="1"/>
</dbReference>
<keyword evidence="9" id="KW-1185">Reference proteome</keyword>
<sequence length="422" mass="42324">MTDTTGSAASLPDIRVPALLTFAGLVAGLAAGLLARSSEILPAALSVTAPVGDLWLRALEMTILPLVAGLLFTGIIETAGAARGGVMARRTLGLFFSILVAGAILSALAMPALLQAIPVPQEAGGALGVAADPGEMPGLGDFLASFVPDNVFAAAADGAVLPVIVFVALFALASMRLDDGPRILLARIFRALAHAMMVIVGWVLALAPVGVFALAFGVAARTGSSVIGALGHYIALVSAMGVVILLAAYVLAIVGGRKSPTGFARAVLPAQAVALSTQSSLASLPAMLASCRRLQVRDESAEFVLPLAVALFRATSPAMNLAVVIYAAALTGVELTPGIILAGVVVASITTLGSVSLPGTVSFVASTGPIALAMGVPVEPLALLVAVEMLPDIVRTVANVTMDVSVTTVADRQSAGKSAATS</sequence>
<dbReference type="EMBL" id="JACBZF010000003">
    <property type="protein sequence ID" value="NYH95932.1"/>
    <property type="molecule type" value="Genomic_DNA"/>
</dbReference>
<keyword evidence="2" id="KW-0813">Transport</keyword>
<evidence type="ECO:0000256" key="4">
    <source>
        <dbReference type="ARBA" id="ARBA00022692"/>
    </source>
</evidence>
<evidence type="ECO:0000313" key="9">
    <source>
        <dbReference type="Proteomes" id="UP000522081"/>
    </source>
</evidence>
<keyword evidence="5 7" id="KW-1133">Transmembrane helix</keyword>
<proteinExistence type="predicted"/>
<dbReference type="InterPro" id="IPR001991">
    <property type="entry name" value="Na-dicarboxylate_symporter"/>
</dbReference>
<protein>
    <submittedName>
        <fullName evidence="8">Na+/H+-dicarboxylate symporter</fullName>
    </submittedName>
</protein>
<name>A0A7Z0BW66_9SPHN</name>
<evidence type="ECO:0000256" key="5">
    <source>
        <dbReference type="ARBA" id="ARBA00022989"/>
    </source>
</evidence>
<dbReference type="PANTHER" id="PTHR42865">
    <property type="entry name" value="PROTON/GLUTAMATE-ASPARTATE SYMPORTER"/>
    <property type="match status" value="1"/>
</dbReference>
<evidence type="ECO:0000256" key="2">
    <source>
        <dbReference type="ARBA" id="ARBA00022448"/>
    </source>
</evidence>
<feature type="transmembrane region" description="Helical" evidence="7">
    <location>
        <begin position="363"/>
        <end position="387"/>
    </location>
</feature>
<feature type="transmembrane region" description="Helical" evidence="7">
    <location>
        <begin position="55"/>
        <end position="80"/>
    </location>
</feature>
<reference evidence="8 9" key="1">
    <citation type="submission" date="2020-07" db="EMBL/GenBank/DDBJ databases">
        <title>Genomic Encyclopedia of Type Strains, Phase IV (KMG-IV): sequencing the most valuable type-strain genomes for metagenomic binning, comparative biology and taxonomic classification.</title>
        <authorList>
            <person name="Goeker M."/>
        </authorList>
    </citation>
    <scope>NUCLEOTIDE SEQUENCE [LARGE SCALE GENOMIC DNA]</scope>
    <source>
        <strain evidence="8 9">DSM 29043</strain>
    </source>
</reference>
<feature type="transmembrane region" description="Helical" evidence="7">
    <location>
        <begin position="192"/>
        <end position="218"/>
    </location>
</feature>
<dbReference type="Gene3D" id="1.10.3860.10">
    <property type="entry name" value="Sodium:dicarboxylate symporter"/>
    <property type="match status" value="1"/>
</dbReference>
<gene>
    <name evidence="8" type="ORF">FHS75_002261</name>
</gene>
<comment type="subcellular location">
    <subcellularLocation>
        <location evidence="1">Cell membrane</location>
        <topology evidence="1">Multi-pass membrane protein</topology>
    </subcellularLocation>
</comment>
<feature type="transmembrane region" description="Helical" evidence="7">
    <location>
        <begin position="151"/>
        <end position="172"/>
    </location>
</feature>
<evidence type="ECO:0000256" key="6">
    <source>
        <dbReference type="ARBA" id="ARBA00023136"/>
    </source>
</evidence>
<dbReference type="GO" id="GO:0005886">
    <property type="term" value="C:plasma membrane"/>
    <property type="evidence" value="ECO:0007669"/>
    <property type="project" value="UniProtKB-SubCell"/>
</dbReference>
<accession>A0A7Z0BW66</accession>